<dbReference type="InterPro" id="IPR013525">
    <property type="entry name" value="ABC2_TM"/>
</dbReference>
<reference evidence="7" key="1">
    <citation type="journal article" date="2017" name="Nature">
        <title>Asgard archaea illuminate the origin of eukaryotic cellular complexity.</title>
        <authorList>
            <person name="Zaremba-Niedzwiedzka K."/>
            <person name="Caceres E.F."/>
            <person name="Saw J.H."/>
            <person name="Backstrom D."/>
            <person name="Juzokaite L."/>
            <person name="Vancaester E."/>
            <person name="Seitz K.W."/>
            <person name="Anantharaman K."/>
            <person name="Starnawski P."/>
            <person name="Kjeldsen K.U."/>
            <person name="Scott M.B."/>
            <person name="Nunoura T."/>
            <person name="Banfield J.F."/>
            <person name="Schramm A."/>
            <person name="Baker B.J."/>
            <person name="Spang A."/>
            <person name="Ettema T.J.G."/>
        </authorList>
    </citation>
    <scope>NUCLEOTIDE SEQUENCE</scope>
    <source>
        <strain evidence="7">LCB_4</strain>
    </source>
</reference>
<feature type="transmembrane region" description="Helical" evidence="5">
    <location>
        <begin position="62"/>
        <end position="81"/>
    </location>
</feature>
<feature type="transmembrane region" description="Helical" evidence="5">
    <location>
        <begin position="191"/>
        <end position="208"/>
    </location>
</feature>
<dbReference type="KEGG" id="oyw:OdinLCB4_006860"/>
<dbReference type="GO" id="GO:0140359">
    <property type="term" value="F:ABC-type transporter activity"/>
    <property type="evidence" value="ECO:0007669"/>
    <property type="project" value="InterPro"/>
</dbReference>
<gene>
    <name evidence="7" type="ORF">OdinLCB4_006860</name>
</gene>
<evidence type="ECO:0000256" key="1">
    <source>
        <dbReference type="ARBA" id="ARBA00004141"/>
    </source>
</evidence>
<sequence>MSGFLNYCLEQFKRSLLVVKKNVKIYYSKGPVIIFGVVLPMFLFLAYFIGRNIGIQEAFPGLLGMTVFFSSTSVGPTIVPWESRLKTLERLLSSPISLWSIFLGDVISSFIFGVFISIIPLILGLILGVEIFNFLLIIGGLILGVLCFSAFSILLSAYPPSDTPATIMMITSLVRFPLVFISGVFAPLSTLPSWGVILSSISPLTYFVDLTRASLAGVSYYPIALDLTVLAVISIVFFITALLIHRKTILIRLS</sequence>
<dbReference type="PANTHER" id="PTHR43229:SF2">
    <property type="entry name" value="NODULATION PROTEIN J"/>
    <property type="match status" value="1"/>
</dbReference>
<dbReference type="EMBL" id="CP091871">
    <property type="protein sequence ID" value="WEU40184.1"/>
    <property type="molecule type" value="Genomic_DNA"/>
</dbReference>
<dbReference type="Proteomes" id="UP000186851">
    <property type="component" value="Chromosome"/>
</dbReference>
<accession>A0AAF0D1Y7</accession>
<evidence type="ECO:0000313" key="7">
    <source>
        <dbReference type="EMBL" id="WEU40184.1"/>
    </source>
</evidence>
<reference evidence="7" key="2">
    <citation type="journal article" date="2022" name="Nat. Microbiol.">
        <title>A closed Candidatus Odinarchaeum chromosome exposes Asgard archaeal viruses.</title>
        <authorList>
            <person name="Tamarit D."/>
            <person name="Caceres E.F."/>
            <person name="Krupovic M."/>
            <person name="Nijland R."/>
            <person name="Eme L."/>
            <person name="Robinson N.P."/>
            <person name="Ettema T.J.G."/>
        </authorList>
    </citation>
    <scope>NUCLEOTIDE SEQUENCE</scope>
    <source>
        <strain evidence="7">LCB_4</strain>
    </source>
</reference>
<proteinExistence type="predicted"/>
<keyword evidence="2 5" id="KW-0812">Transmembrane</keyword>
<evidence type="ECO:0000256" key="2">
    <source>
        <dbReference type="ARBA" id="ARBA00022692"/>
    </source>
</evidence>
<dbReference type="GO" id="GO:0043190">
    <property type="term" value="C:ATP-binding cassette (ABC) transporter complex"/>
    <property type="evidence" value="ECO:0007669"/>
    <property type="project" value="InterPro"/>
</dbReference>
<dbReference type="AlphaFoldDB" id="A0AAF0D1Y7"/>
<dbReference type="PANTHER" id="PTHR43229">
    <property type="entry name" value="NODULATION PROTEIN J"/>
    <property type="match status" value="1"/>
</dbReference>
<keyword evidence="3 5" id="KW-1133">Transmembrane helix</keyword>
<feature type="transmembrane region" description="Helical" evidence="5">
    <location>
        <begin position="220"/>
        <end position="244"/>
    </location>
</feature>
<keyword evidence="4 5" id="KW-0472">Membrane</keyword>
<organism evidence="7 8">
    <name type="scientific">Odinarchaeota yellowstonii (strain LCB_4)</name>
    <dbReference type="NCBI Taxonomy" id="1841599"/>
    <lineage>
        <taxon>Archaea</taxon>
        <taxon>Promethearchaeati</taxon>
        <taxon>Candidatus Odinarchaeota</taxon>
        <taxon>Candidatus Odinarchaeia</taxon>
        <taxon>Candidatus Odinarchaeales</taxon>
        <taxon>Candidatus Odinarchaeaceae</taxon>
        <taxon>Candidatus Odinarchaeum</taxon>
    </lineage>
</organism>
<evidence type="ECO:0000313" key="8">
    <source>
        <dbReference type="Proteomes" id="UP000186851"/>
    </source>
</evidence>
<feature type="transmembrane region" description="Helical" evidence="5">
    <location>
        <begin position="101"/>
        <end position="127"/>
    </location>
</feature>
<dbReference type="InterPro" id="IPR051784">
    <property type="entry name" value="Nod_factor_ABC_transporter"/>
</dbReference>
<dbReference type="InterPro" id="IPR047817">
    <property type="entry name" value="ABC2_TM_bact-type"/>
</dbReference>
<evidence type="ECO:0000256" key="4">
    <source>
        <dbReference type="ARBA" id="ARBA00023136"/>
    </source>
</evidence>
<protein>
    <submittedName>
        <fullName evidence="7">ABC transporter permease</fullName>
    </submittedName>
</protein>
<evidence type="ECO:0000259" key="6">
    <source>
        <dbReference type="PROSITE" id="PS51012"/>
    </source>
</evidence>
<feature type="transmembrane region" description="Helical" evidence="5">
    <location>
        <begin position="134"/>
        <end position="158"/>
    </location>
</feature>
<feature type="domain" description="ABC transmembrane type-2" evidence="6">
    <location>
        <begin position="22"/>
        <end position="248"/>
    </location>
</feature>
<feature type="transmembrane region" description="Helical" evidence="5">
    <location>
        <begin position="164"/>
        <end position="184"/>
    </location>
</feature>
<dbReference type="PROSITE" id="PS51012">
    <property type="entry name" value="ABC_TM2"/>
    <property type="match status" value="1"/>
</dbReference>
<feature type="transmembrane region" description="Helical" evidence="5">
    <location>
        <begin position="32"/>
        <end position="50"/>
    </location>
</feature>
<dbReference type="InterPro" id="IPR000412">
    <property type="entry name" value="ABC_2_transport"/>
</dbReference>
<comment type="subcellular location">
    <subcellularLocation>
        <location evidence="1">Membrane</location>
        <topology evidence="1">Multi-pass membrane protein</topology>
    </subcellularLocation>
</comment>
<evidence type="ECO:0000256" key="5">
    <source>
        <dbReference type="SAM" id="Phobius"/>
    </source>
</evidence>
<dbReference type="PIRSF" id="PIRSF006648">
    <property type="entry name" value="DrrB"/>
    <property type="match status" value="1"/>
</dbReference>
<name>A0AAF0D1Y7_ODILC</name>
<dbReference type="Pfam" id="PF01061">
    <property type="entry name" value="ABC2_membrane"/>
    <property type="match status" value="1"/>
</dbReference>
<evidence type="ECO:0000256" key="3">
    <source>
        <dbReference type="ARBA" id="ARBA00022989"/>
    </source>
</evidence>